<dbReference type="SUPFAM" id="SSF53448">
    <property type="entry name" value="Nucleotide-diphospho-sugar transferases"/>
    <property type="match status" value="1"/>
</dbReference>
<dbReference type="STRING" id="862515.HMPREF0658_1464"/>
<evidence type="ECO:0000313" key="5">
    <source>
        <dbReference type="EMBL" id="EFM01629.1"/>
    </source>
</evidence>
<keyword evidence="6" id="KW-1185">Reference proteome</keyword>
<dbReference type="InterPro" id="IPR050834">
    <property type="entry name" value="Glycosyltransf_2"/>
</dbReference>
<evidence type="ECO:0000256" key="2">
    <source>
        <dbReference type="ARBA" id="ARBA00022676"/>
    </source>
</evidence>
<dbReference type="GO" id="GO:0016757">
    <property type="term" value="F:glycosyltransferase activity"/>
    <property type="evidence" value="ECO:0007669"/>
    <property type="project" value="UniProtKB-KW"/>
</dbReference>
<dbReference type="HOGENOM" id="CLU_025996_0_9_10"/>
<dbReference type="AlphaFoldDB" id="E0NTG2"/>
<dbReference type="Gene3D" id="3.90.550.10">
    <property type="entry name" value="Spore Coat Polysaccharide Biosynthesis Protein SpsA, Chain A"/>
    <property type="match status" value="1"/>
</dbReference>
<dbReference type="InterPro" id="IPR001173">
    <property type="entry name" value="Glyco_trans_2-like"/>
</dbReference>
<sequence>MDKLKFSVAMSVYKNDNPEYVQTALDSIIKQTCVPDEIVLVADGPIPDALREVIEHTRKRFPQLRPLYQEKNAGLGEALRIAVENARYDYIARMDSDDISLPERFEKQIKCFREDPSLSIVGGMITEFVDTPDNITGRRLLPLTDAKIKKFMRSRCGVNHVTVIFKKSELLRVGNYQPFYHQEDYYLWARMIKGGCVFRNIPDVVVNVRAGRDQYARRGGIKYMKSQIKMFHFMYKEGVITLPRLLYNYAVRSAVQFLMPNVLRTWIYQHFLRKK</sequence>
<evidence type="ECO:0000259" key="4">
    <source>
        <dbReference type="Pfam" id="PF00535"/>
    </source>
</evidence>
<dbReference type="Pfam" id="PF00535">
    <property type="entry name" value="Glycos_transf_2"/>
    <property type="match status" value="1"/>
</dbReference>
<dbReference type="InterPro" id="IPR029044">
    <property type="entry name" value="Nucleotide-diphossugar_trans"/>
</dbReference>
<keyword evidence="3 5" id="KW-0808">Transferase</keyword>
<organism evidence="5 6">
    <name type="scientific">Hoylesella marshii DSM 16973 = JCM 13450</name>
    <dbReference type="NCBI Taxonomy" id="862515"/>
    <lineage>
        <taxon>Bacteria</taxon>
        <taxon>Pseudomonadati</taxon>
        <taxon>Bacteroidota</taxon>
        <taxon>Bacteroidia</taxon>
        <taxon>Bacteroidales</taxon>
        <taxon>Prevotellaceae</taxon>
        <taxon>Hoylesella</taxon>
    </lineage>
</organism>
<keyword evidence="2 5" id="KW-0328">Glycosyltransferase</keyword>
<dbReference type="EMBL" id="AEEI01000049">
    <property type="protein sequence ID" value="EFM01629.1"/>
    <property type="molecule type" value="Genomic_DNA"/>
</dbReference>
<dbReference type="Proteomes" id="UP000004394">
    <property type="component" value="Unassembled WGS sequence"/>
</dbReference>
<proteinExistence type="inferred from homology"/>
<dbReference type="PANTHER" id="PTHR43685:SF5">
    <property type="entry name" value="GLYCOSYLTRANSFERASE EPSE-RELATED"/>
    <property type="match status" value="1"/>
</dbReference>
<dbReference type="eggNOG" id="COG1215">
    <property type="taxonomic scope" value="Bacteria"/>
</dbReference>
<accession>E0NTG2</accession>
<comment type="similarity">
    <text evidence="1">Belongs to the glycosyltransferase 2 family.</text>
</comment>
<feature type="domain" description="Glycosyltransferase 2-like" evidence="4">
    <location>
        <begin position="7"/>
        <end position="161"/>
    </location>
</feature>
<comment type="caution">
    <text evidence="5">The sequence shown here is derived from an EMBL/GenBank/DDBJ whole genome shotgun (WGS) entry which is preliminary data.</text>
</comment>
<evidence type="ECO:0000313" key="6">
    <source>
        <dbReference type="Proteomes" id="UP000004394"/>
    </source>
</evidence>
<gene>
    <name evidence="5" type="primary">lsgF</name>
    <name evidence="5" type="ORF">HMPREF0658_1464</name>
</gene>
<evidence type="ECO:0000256" key="1">
    <source>
        <dbReference type="ARBA" id="ARBA00006739"/>
    </source>
</evidence>
<reference evidence="5" key="1">
    <citation type="submission" date="2010-07" db="EMBL/GenBank/DDBJ databases">
        <authorList>
            <person name="Muzny D."/>
            <person name="Qin X."/>
            <person name="Deng J."/>
            <person name="Jiang H."/>
            <person name="Liu Y."/>
            <person name="Qu J."/>
            <person name="Song X.-Z."/>
            <person name="Zhang L."/>
            <person name="Thornton R."/>
            <person name="Coyle M."/>
            <person name="Francisco L."/>
            <person name="Jackson L."/>
            <person name="Javaid M."/>
            <person name="Korchina V."/>
            <person name="Kovar C."/>
            <person name="Mata R."/>
            <person name="Mathew T."/>
            <person name="Ngo R."/>
            <person name="Nguyen L."/>
            <person name="Nguyen N."/>
            <person name="Okwuonu G."/>
            <person name="Ongeri F."/>
            <person name="Pham C."/>
            <person name="Simmons D."/>
            <person name="Wilczek-Boney K."/>
            <person name="Hale W."/>
            <person name="Jakkamsetti A."/>
            <person name="Pham P."/>
            <person name="Ruth R."/>
            <person name="San Lucas F."/>
            <person name="Warren J."/>
            <person name="Zhang J."/>
            <person name="Zhao Z."/>
            <person name="Zhou C."/>
            <person name="Zhu D."/>
            <person name="Lee S."/>
            <person name="Bess C."/>
            <person name="Blankenburg K."/>
            <person name="Forbes L."/>
            <person name="Fu Q."/>
            <person name="Gubbala S."/>
            <person name="Hirani K."/>
            <person name="Jayaseelan J.C."/>
            <person name="Lara F."/>
            <person name="Munidasa M."/>
            <person name="Palculict T."/>
            <person name="Patil S."/>
            <person name="Pu L.-L."/>
            <person name="Saada N."/>
            <person name="Tang L."/>
            <person name="Weissenberger G."/>
            <person name="Zhu Y."/>
            <person name="Hemphill L."/>
            <person name="Shang Y."/>
            <person name="Youmans B."/>
            <person name="Ayvaz T."/>
            <person name="Ross M."/>
            <person name="Santibanez J."/>
            <person name="Aqrawi P."/>
            <person name="Gross S."/>
            <person name="Joshi V."/>
            <person name="Fowler G."/>
            <person name="Nazareth L."/>
            <person name="Reid J."/>
            <person name="Worley K."/>
            <person name="Petrosino J."/>
            <person name="Highlander S."/>
            <person name="Gibbs R."/>
        </authorList>
    </citation>
    <scope>NUCLEOTIDE SEQUENCE [LARGE SCALE GENOMIC DNA]</scope>
    <source>
        <strain evidence="5">DSM 16973</strain>
    </source>
</reference>
<name>E0NTG2_9BACT</name>
<dbReference type="RefSeq" id="WP_006949583.1">
    <property type="nucleotide sequence ID" value="NZ_BAJI01000002.1"/>
</dbReference>
<protein>
    <submittedName>
        <fullName evidence="5">Glycosyltransferase, group 2 family protein</fullName>
        <ecNumber evidence="5">2.4.-.-</ecNumber>
    </submittedName>
</protein>
<dbReference type="EC" id="2.4.-.-" evidence="5"/>
<dbReference type="PANTHER" id="PTHR43685">
    <property type="entry name" value="GLYCOSYLTRANSFERASE"/>
    <property type="match status" value="1"/>
</dbReference>
<evidence type="ECO:0000256" key="3">
    <source>
        <dbReference type="ARBA" id="ARBA00022679"/>
    </source>
</evidence>